<accession>A0A2B7YRG0</accession>
<keyword evidence="4" id="KW-0256">Endoplasmic reticulum</keyword>
<gene>
    <name evidence="9" type="ORF">AJ80_02235</name>
</gene>
<dbReference type="EMBL" id="PDNA01000021">
    <property type="protein sequence ID" value="PGH23629.1"/>
    <property type="molecule type" value="Genomic_DNA"/>
</dbReference>
<feature type="region of interest" description="Disordered" evidence="7">
    <location>
        <begin position="150"/>
        <end position="173"/>
    </location>
</feature>
<keyword evidence="6 8" id="KW-0472">Membrane</keyword>
<name>A0A2B7YRG0_POLH7</name>
<dbReference type="STRING" id="1447883.A0A2B7YRG0"/>
<dbReference type="InterPro" id="IPR008506">
    <property type="entry name" value="SND2/TMEM208"/>
</dbReference>
<keyword evidence="3 8" id="KW-0812">Transmembrane</keyword>
<feature type="compositionally biased region" description="Basic residues" evidence="7">
    <location>
        <begin position="159"/>
        <end position="173"/>
    </location>
</feature>
<evidence type="ECO:0000256" key="3">
    <source>
        <dbReference type="ARBA" id="ARBA00022692"/>
    </source>
</evidence>
<evidence type="ECO:0000256" key="7">
    <source>
        <dbReference type="SAM" id="MobiDB-lite"/>
    </source>
</evidence>
<comment type="similarity">
    <text evidence="2">Belongs to the TMEM208 family.</text>
</comment>
<dbReference type="Pfam" id="PF05620">
    <property type="entry name" value="TMEM208_SND2"/>
    <property type="match status" value="1"/>
</dbReference>
<evidence type="ECO:0000256" key="6">
    <source>
        <dbReference type="ARBA" id="ARBA00023136"/>
    </source>
</evidence>
<evidence type="ECO:0000256" key="5">
    <source>
        <dbReference type="ARBA" id="ARBA00022989"/>
    </source>
</evidence>
<evidence type="ECO:0000256" key="1">
    <source>
        <dbReference type="ARBA" id="ARBA00004477"/>
    </source>
</evidence>
<dbReference type="OrthoDB" id="10012212at2759"/>
<feature type="transmembrane region" description="Helical" evidence="8">
    <location>
        <begin position="16"/>
        <end position="37"/>
    </location>
</feature>
<keyword evidence="10" id="KW-1185">Reference proteome</keyword>
<evidence type="ECO:0000256" key="2">
    <source>
        <dbReference type="ARBA" id="ARBA00009950"/>
    </source>
</evidence>
<dbReference type="GO" id="GO:0005773">
    <property type="term" value="C:vacuole"/>
    <property type="evidence" value="ECO:0007669"/>
    <property type="project" value="GOC"/>
</dbReference>
<comment type="caution">
    <text evidence="9">The sequence shown here is derived from an EMBL/GenBank/DDBJ whole genome shotgun (WGS) entry which is preliminary data.</text>
</comment>
<dbReference type="PANTHER" id="PTHR13505">
    <property type="entry name" value="TRANSMEMBRANE PROTEIN 208"/>
    <property type="match status" value="1"/>
</dbReference>
<proteinExistence type="inferred from homology"/>
<protein>
    <recommendedName>
        <fullName evidence="11">DUF788 domain-containing protein</fullName>
    </recommendedName>
</protein>
<evidence type="ECO:0000256" key="8">
    <source>
        <dbReference type="SAM" id="Phobius"/>
    </source>
</evidence>
<reference evidence="9 10" key="1">
    <citation type="submission" date="2017-10" db="EMBL/GenBank/DDBJ databases">
        <title>Comparative genomics in systemic dimorphic fungi from Ajellomycetaceae.</title>
        <authorList>
            <person name="Munoz J.F."/>
            <person name="Mcewen J.G."/>
            <person name="Clay O.K."/>
            <person name="Cuomo C.A."/>
        </authorList>
    </citation>
    <scope>NUCLEOTIDE SEQUENCE [LARGE SCALE GENOMIC DNA]</scope>
    <source>
        <strain evidence="9 10">UAMH7299</strain>
    </source>
</reference>
<evidence type="ECO:0008006" key="11">
    <source>
        <dbReference type="Google" id="ProtNLM"/>
    </source>
</evidence>
<evidence type="ECO:0000313" key="9">
    <source>
        <dbReference type="EMBL" id="PGH23629.1"/>
    </source>
</evidence>
<organism evidence="9 10">
    <name type="scientific">Polytolypa hystricis (strain UAMH7299)</name>
    <dbReference type="NCBI Taxonomy" id="1447883"/>
    <lineage>
        <taxon>Eukaryota</taxon>
        <taxon>Fungi</taxon>
        <taxon>Dikarya</taxon>
        <taxon>Ascomycota</taxon>
        <taxon>Pezizomycotina</taxon>
        <taxon>Eurotiomycetes</taxon>
        <taxon>Eurotiomycetidae</taxon>
        <taxon>Onygenales</taxon>
        <taxon>Onygenales incertae sedis</taxon>
        <taxon>Polytolypa</taxon>
    </lineage>
</organism>
<keyword evidence="5 8" id="KW-1133">Transmembrane helix</keyword>
<comment type="subcellular location">
    <subcellularLocation>
        <location evidence="1">Endoplasmic reticulum membrane</location>
        <topology evidence="1">Multi-pass membrane protein</topology>
    </subcellularLocation>
</comment>
<dbReference type="GO" id="GO:0006624">
    <property type="term" value="P:vacuolar protein processing"/>
    <property type="evidence" value="ECO:0007669"/>
    <property type="project" value="TreeGrafter"/>
</dbReference>
<dbReference type="PANTHER" id="PTHR13505:SF7">
    <property type="entry name" value="TRANSMEMBRANE PROTEIN 208"/>
    <property type="match status" value="1"/>
</dbReference>
<sequence>MARKATKTLAARNTTLLLRTHLITLTLHTLFLTLSFLISRRSLTPYILLTSPTLLIEFYLDRLGRPRYNPDGTLRSAGEDLDARGLTEFLWDVLYWTWGCMGVVCVFGDRAWWLWVAVPGYSAWLGYKTFMGFRSGGMMGMDAGAGVAEGGGGVGESKRQKKMEKRGQRVKYR</sequence>
<dbReference type="Proteomes" id="UP000224634">
    <property type="component" value="Unassembled WGS sequence"/>
</dbReference>
<evidence type="ECO:0000313" key="10">
    <source>
        <dbReference type="Proteomes" id="UP000224634"/>
    </source>
</evidence>
<evidence type="ECO:0000256" key="4">
    <source>
        <dbReference type="ARBA" id="ARBA00022824"/>
    </source>
</evidence>
<dbReference type="AlphaFoldDB" id="A0A2B7YRG0"/>
<dbReference type="GO" id="GO:0005789">
    <property type="term" value="C:endoplasmic reticulum membrane"/>
    <property type="evidence" value="ECO:0007669"/>
    <property type="project" value="UniProtKB-SubCell"/>
</dbReference>